<reference evidence="1 2" key="1">
    <citation type="submission" date="2016-10" db="EMBL/GenBank/DDBJ databases">
        <authorList>
            <person name="de Groot N.N."/>
        </authorList>
    </citation>
    <scope>NUCLEOTIDE SEQUENCE [LARGE SCALE GENOMIC DNA]</scope>
    <source>
        <strain evidence="1 2">DSM 29340</strain>
    </source>
</reference>
<evidence type="ECO:0000313" key="2">
    <source>
        <dbReference type="Proteomes" id="UP000199379"/>
    </source>
</evidence>
<dbReference type="RefSeq" id="WP_229724245.1">
    <property type="nucleotide sequence ID" value="NZ_BMGV01000007.1"/>
</dbReference>
<accession>A0A1H7C2W5</accession>
<proteinExistence type="predicted"/>
<sequence length="56" mass="6442">MTPSWWARTPALRTDAKTARPRRRGPVFIHDTVIPWRDETLLLALLRAEEDGDQAS</sequence>
<gene>
    <name evidence="1" type="ORF">SAMN05444007_107188</name>
</gene>
<dbReference type="STRING" id="1227549.SAMN05444007_107188"/>
<protein>
    <submittedName>
        <fullName evidence="1">Uncharacterized protein</fullName>
    </submittedName>
</protein>
<organism evidence="1 2">
    <name type="scientific">Cribrihabitans marinus</name>
    <dbReference type="NCBI Taxonomy" id="1227549"/>
    <lineage>
        <taxon>Bacteria</taxon>
        <taxon>Pseudomonadati</taxon>
        <taxon>Pseudomonadota</taxon>
        <taxon>Alphaproteobacteria</taxon>
        <taxon>Rhodobacterales</taxon>
        <taxon>Paracoccaceae</taxon>
        <taxon>Cribrihabitans</taxon>
    </lineage>
</organism>
<keyword evidence="2" id="KW-1185">Reference proteome</keyword>
<evidence type="ECO:0000313" key="1">
    <source>
        <dbReference type="EMBL" id="SEJ80960.1"/>
    </source>
</evidence>
<dbReference type="EMBL" id="FNYD01000007">
    <property type="protein sequence ID" value="SEJ80960.1"/>
    <property type="molecule type" value="Genomic_DNA"/>
</dbReference>
<name>A0A1H7C2W5_9RHOB</name>
<dbReference type="AlphaFoldDB" id="A0A1H7C2W5"/>
<dbReference type="Proteomes" id="UP000199379">
    <property type="component" value="Unassembled WGS sequence"/>
</dbReference>